<evidence type="ECO:0000256" key="9">
    <source>
        <dbReference type="ARBA" id="ARBA00034045"/>
    </source>
</evidence>
<feature type="disulfide bond" evidence="13">
    <location>
        <begin position="55"/>
        <end position="134"/>
    </location>
</feature>
<organism evidence="16 17">
    <name type="scientific">Neocucurbitaria cava</name>
    <dbReference type="NCBI Taxonomy" id="798079"/>
    <lineage>
        <taxon>Eukaryota</taxon>
        <taxon>Fungi</taxon>
        <taxon>Dikarya</taxon>
        <taxon>Ascomycota</taxon>
        <taxon>Pezizomycotina</taxon>
        <taxon>Dothideomycetes</taxon>
        <taxon>Pleosporomycetidae</taxon>
        <taxon>Pleosporales</taxon>
        <taxon>Pleosporineae</taxon>
        <taxon>Cucurbitariaceae</taxon>
        <taxon>Neocucurbitaria</taxon>
    </lineage>
</organism>
<reference evidence="16" key="1">
    <citation type="submission" date="2022-10" db="EMBL/GenBank/DDBJ databases">
        <title>Tapping the CABI collections for fungal endophytes: first genome assemblies for Collariella, Neodidymelliopsis, Ascochyta clinopodiicola, Didymella pomorum, Didymosphaeria variabile, Neocosmospora piperis and Neocucurbitaria cava.</title>
        <authorList>
            <person name="Hill R."/>
        </authorList>
    </citation>
    <scope>NUCLEOTIDE SEQUENCE</scope>
    <source>
        <strain evidence="16">IMI 356814</strain>
    </source>
</reference>
<accession>A0A9W8XYI8</accession>
<dbReference type="EMBL" id="JAPEUY010000020">
    <property type="protein sequence ID" value="KAJ4363106.1"/>
    <property type="molecule type" value="Genomic_DNA"/>
</dbReference>
<evidence type="ECO:0000256" key="12">
    <source>
        <dbReference type="PIRSR" id="PIRSR611150-1"/>
    </source>
</evidence>
<keyword evidence="8 13" id="KW-1015">Disulfide bond</keyword>
<keyword evidence="7 14" id="KW-0378">Hydrolase</keyword>
<dbReference type="Pfam" id="PF01083">
    <property type="entry name" value="Cutinase"/>
    <property type="match status" value="1"/>
</dbReference>
<evidence type="ECO:0000256" key="15">
    <source>
        <dbReference type="SAM" id="SignalP"/>
    </source>
</evidence>
<comment type="function">
    <text evidence="10">Catalyzes the hydrolysis of complex carboxylic polyesters found in the cell wall of plants. Degrades cutin, a macromolecule that forms the structure of the plant cuticle. Allows pathogenic fungi to penetrate through the cuticular barrier into the host plant during the initial stage of fungal infection.</text>
</comment>
<feature type="signal peptide" evidence="15">
    <location>
        <begin position="1"/>
        <end position="15"/>
    </location>
</feature>
<evidence type="ECO:0000256" key="4">
    <source>
        <dbReference type="ARBA" id="ARBA00022487"/>
    </source>
</evidence>
<evidence type="ECO:0000256" key="2">
    <source>
        <dbReference type="ARBA" id="ARBA00007534"/>
    </source>
</evidence>
<keyword evidence="6 15" id="KW-0732">Signal</keyword>
<dbReference type="FunFam" id="3.40.50.1820:FF:000235">
    <property type="entry name" value="Cutinase 1"/>
    <property type="match status" value="1"/>
</dbReference>
<keyword evidence="5 14" id="KW-0964">Secreted</keyword>
<feature type="chain" id="PRO_5040755390" description="Cutinase" evidence="15">
    <location>
        <begin position="16"/>
        <end position="234"/>
    </location>
</feature>
<proteinExistence type="inferred from homology"/>
<dbReference type="EC" id="3.1.1.74" evidence="3 14"/>
<evidence type="ECO:0000256" key="1">
    <source>
        <dbReference type="ARBA" id="ARBA00004613"/>
    </source>
</evidence>
<dbReference type="GO" id="GO:0005576">
    <property type="term" value="C:extracellular region"/>
    <property type="evidence" value="ECO:0007669"/>
    <property type="project" value="UniProtKB-SubCell"/>
</dbReference>
<dbReference type="InterPro" id="IPR043579">
    <property type="entry name" value="CUTINASE_2"/>
</dbReference>
<dbReference type="OrthoDB" id="3225429at2759"/>
<feature type="active site" evidence="12">
    <location>
        <position position="200"/>
    </location>
</feature>
<comment type="catalytic activity">
    <reaction evidence="9 14">
        <text>cutin + H2O = cutin monomers.</text>
        <dbReference type="EC" id="3.1.1.74"/>
    </reaction>
</comment>
<evidence type="ECO:0000313" key="17">
    <source>
        <dbReference type="Proteomes" id="UP001140560"/>
    </source>
</evidence>
<dbReference type="InterPro" id="IPR011150">
    <property type="entry name" value="Cutinase_monf"/>
</dbReference>
<dbReference type="GO" id="GO:0016052">
    <property type="term" value="P:carbohydrate catabolic process"/>
    <property type="evidence" value="ECO:0007669"/>
    <property type="project" value="TreeGrafter"/>
</dbReference>
<gene>
    <name evidence="16" type="ORF">N0V83_010226</name>
</gene>
<feature type="active site" description="Nucleophile" evidence="12">
    <location>
        <position position="145"/>
    </location>
</feature>
<dbReference type="Gene3D" id="3.40.50.1820">
    <property type="entry name" value="alpha/beta hydrolase"/>
    <property type="match status" value="1"/>
</dbReference>
<evidence type="ECO:0000256" key="5">
    <source>
        <dbReference type="ARBA" id="ARBA00022525"/>
    </source>
</evidence>
<evidence type="ECO:0000256" key="7">
    <source>
        <dbReference type="ARBA" id="ARBA00022801"/>
    </source>
</evidence>
<dbReference type="PROSITE" id="PS00931">
    <property type="entry name" value="CUTINASE_2"/>
    <property type="match status" value="1"/>
</dbReference>
<dbReference type="PROSITE" id="PS00155">
    <property type="entry name" value="CUTINASE_1"/>
    <property type="match status" value="1"/>
</dbReference>
<dbReference type="Proteomes" id="UP001140560">
    <property type="component" value="Unassembled WGS sequence"/>
</dbReference>
<dbReference type="PRINTS" id="PR00129">
    <property type="entry name" value="CUTINASE"/>
</dbReference>
<dbReference type="PANTHER" id="PTHR48250">
    <property type="entry name" value="CUTINASE 2-RELATED"/>
    <property type="match status" value="1"/>
</dbReference>
<dbReference type="SMART" id="SM01110">
    <property type="entry name" value="Cutinase"/>
    <property type="match status" value="1"/>
</dbReference>
<keyword evidence="17" id="KW-1185">Reference proteome</keyword>
<evidence type="ECO:0000256" key="11">
    <source>
        <dbReference type="ARBA" id="ARBA00074522"/>
    </source>
</evidence>
<dbReference type="InterPro" id="IPR000675">
    <property type="entry name" value="Cutinase/axe"/>
</dbReference>
<sequence length="234" mass="23943">MKFLVVSALAAIASASPIAVSKRVADVNSKPVYEVEVRQLSSSTRNELETGTTPCPKAILIFARGSTEAGNMGSLTGPPVADALESHYGASNVWVQGVGGPYTADLGSNVLPGGTSQAAINEAVRLFNEANTKCPNSAVVAGGYSQGSAVIAGAIPKLSATVRAQVKGIVVFGYTQNQQNNGGIPSYPQEDLKVFCATGDEVCNGTLIITAAHLSYGPDAATAAPQFLESKIGN</sequence>
<protein>
    <recommendedName>
        <fullName evidence="11 14">Cutinase</fullName>
        <ecNumber evidence="3 14">3.1.1.74</ecNumber>
    </recommendedName>
</protein>
<dbReference type="InterPro" id="IPR029058">
    <property type="entry name" value="AB_hydrolase_fold"/>
</dbReference>
<evidence type="ECO:0000256" key="3">
    <source>
        <dbReference type="ARBA" id="ARBA00013095"/>
    </source>
</evidence>
<comment type="similarity">
    <text evidence="2 14">Belongs to the cutinase family.</text>
</comment>
<feature type="active site" description="Proton donor/acceptor" evidence="12">
    <location>
        <position position="213"/>
    </location>
</feature>
<evidence type="ECO:0000256" key="13">
    <source>
        <dbReference type="PIRSR" id="PIRSR611150-2"/>
    </source>
</evidence>
<name>A0A9W8XYI8_9PLEO</name>
<dbReference type="AlphaFoldDB" id="A0A9W8XYI8"/>
<dbReference type="SUPFAM" id="SSF53474">
    <property type="entry name" value="alpha/beta-Hydrolases"/>
    <property type="match status" value="1"/>
</dbReference>
<evidence type="ECO:0000256" key="8">
    <source>
        <dbReference type="ARBA" id="ARBA00023157"/>
    </source>
</evidence>
<comment type="subcellular location">
    <subcellularLocation>
        <location evidence="1 14">Secreted</location>
    </subcellularLocation>
</comment>
<evidence type="ECO:0000256" key="14">
    <source>
        <dbReference type="RuleBase" id="RU361263"/>
    </source>
</evidence>
<keyword evidence="4 14" id="KW-0719">Serine esterase</keyword>
<dbReference type="GO" id="GO:0050525">
    <property type="term" value="F:cutinase activity"/>
    <property type="evidence" value="ECO:0007669"/>
    <property type="project" value="UniProtKB-UniRule"/>
</dbReference>
<evidence type="ECO:0000256" key="6">
    <source>
        <dbReference type="ARBA" id="ARBA00022729"/>
    </source>
</evidence>
<dbReference type="InterPro" id="IPR043580">
    <property type="entry name" value="CUTINASE_1"/>
</dbReference>
<dbReference type="PANTHER" id="PTHR48250:SF3">
    <property type="entry name" value="CUTINASE 1-RELATED"/>
    <property type="match status" value="1"/>
</dbReference>
<comment type="caution">
    <text evidence="16">The sequence shown here is derived from an EMBL/GenBank/DDBJ whole genome shotgun (WGS) entry which is preliminary data.</text>
</comment>
<feature type="disulfide bond" evidence="13">
    <location>
        <begin position="196"/>
        <end position="203"/>
    </location>
</feature>
<evidence type="ECO:0000256" key="10">
    <source>
        <dbReference type="ARBA" id="ARBA00057514"/>
    </source>
</evidence>
<evidence type="ECO:0000313" key="16">
    <source>
        <dbReference type="EMBL" id="KAJ4363106.1"/>
    </source>
</evidence>